<evidence type="ECO:0000313" key="2">
    <source>
        <dbReference type="EMBL" id="MDO5972597.1"/>
    </source>
</evidence>
<feature type="chain" id="PRO_5045841860" evidence="1">
    <location>
        <begin position="18"/>
        <end position="403"/>
    </location>
</feature>
<evidence type="ECO:0000256" key="1">
    <source>
        <dbReference type="SAM" id="SignalP"/>
    </source>
</evidence>
<keyword evidence="1" id="KW-0732">Signal</keyword>
<accession>A0ABT8WHX1</accession>
<reference evidence="2" key="1">
    <citation type="submission" date="2023-07" db="EMBL/GenBank/DDBJ databases">
        <title>Two novel species in the genus Flavivirga.</title>
        <authorList>
            <person name="Kwon K."/>
        </authorList>
    </citation>
    <scope>NUCLEOTIDE SEQUENCE</scope>
    <source>
        <strain evidence="2">KACC 14158</strain>
    </source>
</reference>
<evidence type="ECO:0000313" key="3">
    <source>
        <dbReference type="Proteomes" id="UP001176806"/>
    </source>
</evidence>
<comment type="caution">
    <text evidence="2">The sequence shown here is derived from an EMBL/GenBank/DDBJ whole genome shotgun (WGS) entry which is preliminary data.</text>
</comment>
<proteinExistence type="predicted"/>
<feature type="signal peptide" evidence="1">
    <location>
        <begin position="1"/>
        <end position="17"/>
    </location>
</feature>
<gene>
    <name evidence="2" type="ORF">Q4Q40_00245</name>
</gene>
<dbReference type="Proteomes" id="UP001176806">
    <property type="component" value="Unassembled WGS sequence"/>
</dbReference>
<protein>
    <submittedName>
        <fullName evidence="2">Uncharacterized protein</fullName>
    </submittedName>
</protein>
<sequence length="403" mass="46276">MRLTLLFIILCVVNLSAQEEEKNKSINDFNFESTTSPAFSILEETPTVINTPENLKSLALYLSNGFSNGNISLETNPYWLITNTKDKSYRDYRGIKKNKNAEYIIDPFKSIQTNTSFSLGYINKKFQGFEDEKKTLAIGLRTTLLELYGRKRTKKVLGIINVVDKAYSNEAITKFDKYIRGFSLTTPDRKKSEDYVNNGVIPKEYSDAAVKFLQRYTEYGSVYADGASLVKAYFEETSKKVLGFYFNPKNIKPLIRLDGALAYSELFKENEINANTAKRIGSWLTLDVAIQLNDKNYFHIYAISRYIDNGFNIDAEQNYFNTNFWDIGGKLEFELDKFKLSYEYLKRDGYGEQYRSVGNLVYQINKKMSITGGFGKDFPQNDNLITLFGINWGLDLGEKSFSK</sequence>
<keyword evidence="3" id="KW-1185">Reference proteome</keyword>
<organism evidence="2 3">
    <name type="scientific">Flavivirga jejuensis</name>
    <dbReference type="NCBI Taxonomy" id="870487"/>
    <lineage>
        <taxon>Bacteria</taxon>
        <taxon>Pseudomonadati</taxon>
        <taxon>Bacteroidota</taxon>
        <taxon>Flavobacteriia</taxon>
        <taxon>Flavobacteriales</taxon>
        <taxon>Flavobacteriaceae</taxon>
        <taxon>Flavivirga</taxon>
    </lineage>
</organism>
<dbReference type="RefSeq" id="WP_303299662.1">
    <property type="nucleotide sequence ID" value="NZ_BAABDA010000042.1"/>
</dbReference>
<dbReference type="EMBL" id="JAUOEL010000001">
    <property type="protein sequence ID" value="MDO5972597.1"/>
    <property type="molecule type" value="Genomic_DNA"/>
</dbReference>
<name>A0ABT8WHX1_9FLAO</name>